<sequence>MPKKSLRPQAQPESGTQGPLLGTWQGAGLSMAVIASAAAYGLGAVFGAAVVIPVIYALTRLRAYAPDARSTAELIGAALGPRAGFAAGAIQLFAYLALAAKFAITLGVLVLMDFSSGTDPATVVSWLPVGALAAAAAVGAVVCWVSTRAVASVVALLVVAGLLVYVYLAVAVTARVAAGSDAVVIGTAATPSQLSGQLVGFGLGMVGIELVTVRNARIAAPGRSMSLAVAVVTGAAVALWVGDHQGVAGPWRWSAKFLSEAVPEFYADAGRTWMAVAGIAMAAAAAVASGWAVVRVAAGLAVAREATPNAGLRLAGAGLLAVMAGVLSAPGLRGIATVLFGAAALLLVVLYVFVTEANSRIPDDSVVAWWVRLIVPALAVVAVVKPIVDAHFAAVEVATVVAAMLGVCAAVAAAALSKGPRIPGEI</sequence>
<feature type="transmembrane region" description="Helical" evidence="1">
    <location>
        <begin position="390"/>
        <end position="416"/>
    </location>
</feature>
<feature type="transmembrane region" description="Helical" evidence="1">
    <location>
        <begin position="29"/>
        <end position="59"/>
    </location>
</feature>
<feature type="transmembrane region" description="Helical" evidence="1">
    <location>
        <begin position="225"/>
        <end position="242"/>
    </location>
</feature>
<evidence type="ECO:0000313" key="2">
    <source>
        <dbReference type="EMBL" id="BBY11620.1"/>
    </source>
</evidence>
<feature type="transmembrane region" description="Helical" evidence="1">
    <location>
        <begin position="366"/>
        <end position="384"/>
    </location>
</feature>
<feature type="transmembrane region" description="Helical" evidence="1">
    <location>
        <begin position="310"/>
        <end position="329"/>
    </location>
</feature>
<organism evidence="2 3">
    <name type="scientific">Mycobacterium marseillense</name>
    <dbReference type="NCBI Taxonomy" id="701042"/>
    <lineage>
        <taxon>Bacteria</taxon>
        <taxon>Bacillati</taxon>
        <taxon>Actinomycetota</taxon>
        <taxon>Actinomycetes</taxon>
        <taxon>Mycobacteriales</taxon>
        <taxon>Mycobacteriaceae</taxon>
        <taxon>Mycobacterium</taxon>
        <taxon>Mycobacterium avium complex (MAC)</taxon>
    </lineage>
</organism>
<feature type="transmembrane region" description="Helical" evidence="1">
    <location>
        <begin position="92"/>
        <end position="112"/>
    </location>
</feature>
<keyword evidence="1" id="KW-0472">Membrane</keyword>
<keyword evidence="3" id="KW-1185">Reference proteome</keyword>
<evidence type="ECO:0008006" key="4">
    <source>
        <dbReference type="Google" id="ProtNLM"/>
    </source>
</evidence>
<proteinExistence type="predicted"/>
<feature type="transmembrane region" description="Helical" evidence="1">
    <location>
        <begin position="194"/>
        <end position="213"/>
    </location>
</feature>
<feature type="transmembrane region" description="Helical" evidence="1">
    <location>
        <begin position="153"/>
        <end position="174"/>
    </location>
</feature>
<dbReference type="Proteomes" id="UP000466831">
    <property type="component" value="Chromosome"/>
</dbReference>
<gene>
    <name evidence="2" type="ORF">MMARJ_23600</name>
</gene>
<dbReference type="RefSeq" id="WP_083020293.1">
    <property type="nucleotide sequence ID" value="NZ_AP022584.1"/>
</dbReference>
<protein>
    <recommendedName>
        <fullName evidence="4">Amino acid permease</fullName>
    </recommendedName>
</protein>
<keyword evidence="1" id="KW-0812">Transmembrane</keyword>
<feature type="transmembrane region" description="Helical" evidence="1">
    <location>
        <begin position="335"/>
        <end position="354"/>
    </location>
</feature>
<accession>A0ABN5ZSM9</accession>
<evidence type="ECO:0000313" key="3">
    <source>
        <dbReference type="Proteomes" id="UP000466831"/>
    </source>
</evidence>
<dbReference type="EMBL" id="AP022584">
    <property type="protein sequence ID" value="BBY11620.1"/>
    <property type="molecule type" value="Genomic_DNA"/>
</dbReference>
<name>A0ABN5ZSM9_9MYCO</name>
<reference evidence="2 3" key="1">
    <citation type="journal article" date="2019" name="Emerg. Microbes Infect.">
        <title>Comprehensive subspecies identification of 175 nontuberculous mycobacteria species based on 7547 genomic profiles.</title>
        <authorList>
            <person name="Matsumoto Y."/>
            <person name="Kinjo T."/>
            <person name="Motooka D."/>
            <person name="Nabeya D."/>
            <person name="Jung N."/>
            <person name="Uechi K."/>
            <person name="Horii T."/>
            <person name="Iida T."/>
            <person name="Fujita J."/>
            <person name="Nakamura S."/>
        </authorList>
    </citation>
    <scope>NUCLEOTIDE SEQUENCE [LARGE SCALE GENOMIC DNA]</scope>
    <source>
        <strain evidence="2 3">JCM 17324</strain>
    </source>
</reference>
<evidence type="ECO:0000256" key="1">
    <source>
        <dbReference type="SAM" id="Phobius"/>
    </source>
</evidence>
<feature type="transmembrane region" description="Helical" evidence="1">
    <location>
        <begin position="124"/>
        <end position="146"/>
    </location>
</feature>
<keyword evidence="1" id="KW-1133">Transmembrane helix</keyword>
<feature type="transmembrane region" description="Helical" evidence="1">
    <location>
        <begin position="273"/>
        <end position="298"/>
    </location>
</feature>